<sequence>MTDVESVFSHKNSIFSNSTYSTESSFHINDTKPLNYDRKSVKIDATRPNKVNSISRTSSNIPNYKSFNIINSDNKYLKIKILYNRDYLIIKLRKDKLNNLQDLENVIKMKISRYSSLMLYFQNKSLKPIPLNELFNDLILDYVLTKDKIYIKAI</sequence>
<protein>
    <submittedName>
        <fullName evidence="1">Uncharacterized protein</fullName>
    </submittedName>
</protein>
<dbReference type="EMBL" id="CALSDN010000005">
    <property type="protein sequence ID" value="CAH6721330.1"/>
    <property type="molecule type" value="Genomic_DNA"/>
</dbReference>
<organism evidence="1 2">
    <name type="scientific">[Candida] jaroonii</name>
    <dbReference type="NCBI Taxonomy" id="467808"/>
    <lineage>
        <taxon>Eukaryota</taxon>
        <taxon>Fungi</taxon>
        <taxon>Dikarya</taxon>
        <taxon>Ascomycota</taxon>
        <taxon>Saccharomycotina</taxon>
        <taxon>Pichiomycetes</taxon>
        <taxon>Debaryomycetaceae</taxon>
        <taxon>Yamadazyma</taxon>
    </lineage>
</organism>
<evidence type="ECO:0000313" key="1">
    <source>
        <dbReference type="EMBL" id="CAH6721330.1"/>
    </source>
</evidence>
<evidence type="ECO:0000313" key="2">
    <source>
        <dbReference type="Proteomes" id="UP001152531"/>
    </source>
</evidence>
<accession>A0ACA9Y8I5</accession>
<keyword evidence="2" id="KW-1185">Reference proteome</keyword>
<reference evidence="1" key="1">
    <citation type="submission" date="2022-06" db="EMBL/GenBank/DDBJ databases">
        <authorList>
            <person name="Legras J.-L."/>
            <person name="Devillers H."/>
            <person name="Grondin C."/>
        </authorList>
    </citation>
    <scope>NUCLEOTIDE SEQUENCE</scope>
    <source>
        <strain evidence="1">CLIB 1444</strain>
    </source>
</reference>
<name>A0ACA9Y8I5_9ASCO</name>
<gene>
    <name evidence="1" type="ORF">CLIB1444_05S08702</name>
</gene>
<comment type="caution">
    <text evidence="1">The sequence shown here is derived from an EMBL/GenBank/DDBJ whole genome shotgun (WGS) entry which is preliminary data.</text>
</comment>
<proteinExistence type="predicted"/>
<dbReference type="Proteomes" id="UP001152531">
    <property type="component" value="Unassembled WGS sequence"/>
</dbReference>